<dbReference type="AlphaFoldDB" id="A0A518BA07"/>
<sequence length="135" mass="14477">MPKAIPSALVLFSLTLLTGCGGGEKPDLGTVTGTVTLDGEPLSNAEVFFQPEQGRPSVGQTDADGDYELLYTVRRKGAQLGKQTVRISTATMKEDDEGNTIEIPEKVPPQYNSETTLVVEVVPGSNDFDFDLKSK</sequence>
<evidence type="ECO:0008006" key="3">
    <source>
        <dbReference type="Google" id="ProtNLM"/>
    </source>
</evidence>
<dbReference type="KEGG" id="knv:Pan216_46900"/>
<proteinExistence type="predicted"/>
<evidence type="ECO:0000313" key="2">
    <source>
        <dbReference type="Proteomes" id="UP000317093"/>
    </source>
</evidence>
<dbReference type="SUPFAM" id="SSF49464">
    <property type="entry name" value="Carboxypeptidase regulatory domain-like"/>
    <property type="match status" value="1"/>
</dbReference>
<evidence type="ECO:0000313" key="1">
    <source>
        <dbReference type="EMBL" id="QDU63809.1"/>
    </source>
</evidence>
<dbReference type="Proteomes" id="UP000317093">
    <property type="component" value="Chromosome"/>
</dbReference>
<gene>
    <name evidence="1" type="ORF">Pan216_46900</name>
</gene>
<organism evidence="1 2">
    <name type="scientific">Kolteria novifilia</name>
    <dbReference type="NCBI Taxonomy" id="2527975"/>
    <lineage>
        <taxon>Bacteria</taxon>
        <taxon>Pseudomonadati</taxon>
        <taxon>Planctomycetota</taxon>
        <taxon>Planctomycetia</taxon>
        <taxon>Kolteriales</taxon>
        <taxon>Kolteriaceae</taxon>
        <taxon>Kolteria</taxon>
    </lineage>
</organism>
<dbReference type="PROSITE" id="PS51257">
    <property type="entry name" value="PROKAR_LIPOPROTEIN"/>
    <property type="match status" value="1"/>
</dbReference>
<protein>
    <recommendedName>
        <fullName evidence="3">Carboxypeptidase regulatory-like domain-containing protein</fullName>
    </recommendedName>
</protein>
<accession>A0A518BA07</accession>
<keyword evidence="2" id="KW-1185">Reference proteome</keyword>
<dbReference type="EMBL" id="CP036279">
    <property type="protein sequence ID" value="QDU63809.1"/>
    <property type="molecule type" value="Genomic_DNA"/>
</dbReference>
<dbReference type="InterPro" id="IPR008969">
    <property type="entry name" value="CarboxyPept-like_regulatory"/>
</dbReference>
<name>A0A518BA07_9BACT</name>
<reference evidence="1 2" key="1">
    <citation type="submission" date="2019-02" db="EMBL/GenBank/DDBJ databases">
        <title>Deep-cultivation of Planctomycetes and their phenomic and genomic characterization uncovers novel biology.</title>
        <authorList>
            <person name="Wiegand S."/>
            <person name="Jogler M."/>
            <person name="Boedeker C."/>
            <person name="Pinto D."/>
            <person name="Vollmers J."/>
            <person name="Rivas-Marin E."/>
            <person name="Kohn T."/>
            <person name="Peeters S.H."/>
            <person name="Heuer A."/>
            <person name="Rast P."/>
            <person name="Oberbeckmann S."/>
            <person name="Bunk B."/>
            <person name="Jeske O."/>
            <person name="Meyerdierks A."/>
            <person name="Storesund J.E."/>
            <person name="Kallscheuer N."/>
            <person name="Luecker S."/>
            <person name="Lage O.M."/>
            <person name="Pohl T."/>
            <person name="Merkel B.J."/>
            <person name="Hornburger P."/>
            <person name="Mueller R.-W."/>
            <person name="Bruemmer F."/>
            <person name="Labrenz M."/>
            <person name="Spormann A.M."/>
            <person name="Op den Camp H."/>
            <person name="Overmann J."/>
            <person name="Amann R."/>
            <person name="Jetten M.S.M."/>
            <person name="Mascher T."/>
            <person name="Medema M.H."/>
            <person name="Devos D.P."/>
            <person name="Kaster A.-K."/>
            <person name="Ovreas L."/>
            <person name="Rohde M."/>
            <person name="Galperin M.Y."/>
            <person name="Jogler C."/>
        </authorList>
    </citation>
    <scope>NUCLEOTIDE SEQUENCE [LARGE SCALE GENOMIC DNA]</scope>
    <source>
        <strain evidence="1 2">Pan216</strain>
    </source>
</reference>
<dbReference type="Gene3D" id="2.60.40.1120">
    <property type="entry name" value="Carboxypeptidase-like, regulatory domain"/>
    <property type="match status" value="1"/>
</dbReference>